<accession>A0A8T1WYZ0</accession>
<dbReference type="Proteomes" id="UP000693981">
    <property type="component" value="Unassembled WGS sequence"/>
</dbReference>
<evidence type="ECO:0000313" key="4">
    <source>
        <dbReference type="EMBL" id="KAG7398666.1"/>
    </source>
</evidence>
<evidence type="ECO:0000256" key="2">
    <source>
        <dbReference type="ARBA" id="ARBA00022737"/>
    </source>
</evidence>
<dbReference type="SMART" id="SM00612">
    <property type="entry name" value="Kelch"/>
    <property type="match status" value="2"/>
</dbReference>
<evidence type="ECO:0000259" key="3">
    <source>
        <dbReference type="Pfam" id="PF24981"/>
    </source>
</evidence>
<dbReference type="EMBL" id="JAGDFL010000075">
    <property type="protein sequence ID" value="KAG7398666.1"/>
    <property type="molecule type" value="Genomic_DNA"/>
</dbReference>
<keyword evidence="1" id="KW-0880">Kelch repeat</keyword>
<keyword evidence="5" id="KW-1185">Reference proteome</keyword>
<feature type="domain" description="Attractin/MKLN-like beta-propeller" evidence="3">
    <location>
        <begin position="20"/>
        <end position="321"/>
    </location>
</feature>
<organism evidence="4 5">
    <name type="scientific">Phytophthora boehmeriae</name>
    <dbReference type="NCBI Taxonomy" id="109152"/>
    <lineage>
        <taxon>Eukaryota</taxon>
        <taxon>Sar</taxon>
        <taxon>Stramenopiles</taxon>
        <taxon>Oomycota</taxon>
        <taxon>Peronosporomycetes</taxon>
        <taxon>Peronosporales</taxon>
        <taxon>Peronosporaceae</taxon>
        <taxon>Phytophthora</taxon>
    </lineage>
</organism>
<keyword evidence="2" id="KW-0677">Repeat</keyword>
<dbReference type="PANTHER" id="PTHR46093">
    <property type="entry name" value="ACYL-COA-BINDING DOMAIN-CONTAINING PROTEIN 5"/>
    <property type="match status" value="1"/>
</dbReference>
<protein>
    <recommendedName>
        <fullName evidence="3">Attractin/MKLN-like beta-propeller domain-containing protein</fullName>
    </recommendedName>
</protein>
<dbReference type="InterPro" id="IPR006652">
    <property type="entry name" value="Kelch_1"/>
</dbReference>
<dbReference type="Pfam" id="PF24981">
    <property type="entry name" value="Beta-prop_ATRN-LZTR1"/>
    <property type="match status" value="1"/>
</dbReference>
<gene>
    <name evidence="4" type="ORF">PHYBOEH_010715</name>
</gene>
<comment type="caution">
    <text evidence="4">The sequence shown here is derived from an EMBL/GenBank/DDBJ whole genome shotgun (WGS) entry which is preliminary data.</text>
</comment>
<evidence type="ECO:0000256" key="1">
    <source>
        <dbReference type="ARBA" id="ARBA00022441"/>
    </source>
</evidence>
<dbReference type="InterPro" id="IPR056737">
    <property type="entry name" value="Beta-prop_ATRN-MKLN-like"/>
</dbReference>
<reference evidence="4" key="1">
    <citation type="submission" date="2021-02" db="EMBL/GenBank/DDBJ databases">
        <authorList>
            <person name="Palmer J.M."/>
        </authorList>
    </citation>
    <scope>NUCLEOTIDE SEQUENCE</scope>
    <source>
        <strain evidence="4">SCRP23</strain>
    </source>
</reference>
<dbReference type="AlphaFoldDB" id="A0A8T1WYZ0"/>
<proteinExistence type="predicted"/>
<sequence length="340" mass="37171">MVVRRLAGLKNGEVGQSGPIYLIGGANREGTSFGDVHRFDFDARIWTPVKVSSGNLHPRSGHSAVAIGAEIYVFGGIDAKEGEIYNDLHIFDTRTSSWREPTVKGDIPLPRNAHAAVALPETTNSADERQILVYGGSSPEYGAFADLFLLHIDTRDTTRSLRWEKINADGEVPEGRELHCALQQSDNVVCFAGGRNRDGKVCTDMALLDVHRWSWQLVPMCGWNRCSLAAGVVDGDLISFGGFDGGQICGDCCRYSDREESWLSVDVTESKGDQQAAEPAETASSGIAARFGHCATTVTMACELKEKRTWQGLLIFGGMNAERDLDDLVLISKRRQQECT</sequence>
<dbReference type="PANTHER" id="PTHR46093:SF18">
    <property type="entry name" value="FIBRONECTIN TYPE-III DOMAIN-CONTAINING PROTEIN"/>
    <property type="match status" value="1"/>
</dbReference>
<evidence type="ECO:0000313" key="5">
    <source>
        <dbReference type="Proteomes" id="UP000693981"/>
    </source>
</evidence>
<dbReference type="OrthoDB" id="10251809at2759"/>
<name>A0A8T1WYZ0_9STRA</name>